<proteinExistence type="predicted"/>
<dbReference type="AlphaFoldDB" id="A0A1B7NQ21"/>
<comment type="caution">
    <text evidence="1">The sequence shown here is derived from an EMBL/GenBank/DDBJ whole genome shotgun (WGS) entry which is preliminary data.</text>
</comment>
<gene>
    <name evidence="1" type="ORF">ACJ72_06766</name>
</gene>
<reference evidence="1 2" key="1">
    <citation type="submission" date="2015-07" db="EMBL/GenBank/DDBJ databases">
        <title>Emmonsia species relationships and genome sequence.</title>
        <authorList>
            <person name="Cuomo C.A."/>
            <person name="Schwartz I.S."/>
            <person name="Kenyon C."/>
            <person name="de Hoog G.S."/>
            <person name="Govender N.P."/>
            <person name="Botha A."/>
            <person name="Moreno L."/>
            <person name="de Vries M."/>
            <person name="Munoz J.F."/>
            <person name="Stielow J.B."/>
        </authorList>
    </citation>
    <scope>NUCLEOTIDE SEQUENCE [LARGE SCALE GENOMIC DNA]</scope>
    <source>
        <strain evidence="1 2">CBS 136260</strain>
    </source>
</reference>
<evidence type="ECO:0008006" key="3">
    <source>
        <dbReference type="Google" id="ProtNLM"/>
    </source>
</evidence>
<sequence length="932" mass="106985">METTSADSSLSKLSPAFHPLSIGDPDDVPPSPEQLVSILSLLQQADICCCFVQEYGLNYYGAKRVAHERALCVPDSQLQKAVEIFTSHSEILKPCGPPPLLRQNSLNHKYPRFKAIGRLDFWLLLPASYCHLSCEPDNIAWSQGNLPYPKLPCFVQSLLDTKQYVDLCDLIDGQDLSEEWGIEHLDLSGSTDTKWLEWLIQGMRDDGVEDIYIFIDAKPISRLDLWKKYISSKQTRMGWKYSPEIYATRFRKFGSKDPRTRNRHGVEQSRRDDMESLGYVLLRLYCGSLPWQVLEGATEEEKYNSIKKKKDTTSLEALCAGCPVECSMNLRHTRSLHFNQKPDYFYLRNILRSLFVRQQFKNDFVYDWTLYKYLQNSTYVSTNFLQNSTSVSTNFLQFNIPPISEEKLVNEVHDIYHGLYKAEKDCIENDRQRLESKEPLKSEKQCDVLIDCHGSLLHKHYDFLLASQHPSVSLGLRQLAKKYKMPRRMWLHCIQTPLDILRQSPGFQDYMLTFVHNAYSMMALLLDTVPAFEEMWIESLGDRARYRMSVEERDSCDWKTWNGVAQYWYNKAADKRPRVGKIQHHLAVLARPNIVKQLFFYTKSLGSILPLFNLHPELDHCLPVISSFVKAHGTLFRKGPITRYIDFAVQHIPLLNNQISLGEAEFCEQGIYFGSANICAMLEYGNQDGILMKMFVKSLLLSPEARLQAAKKDLSITEEICSPCDVSLNGPIFTTSLEILSYGSYLTFDSLSSVLTPSDKNCLPYVHISLAFIWSLALVPESMAYVQSEIPWEKLVIFLNMLNRQGVNVNEPRLESDIFPIVEGGTAGQLPEDFFMRGLIWAQLCYPADFFDGSSVNNNGEQSLDSIAVSRTERCLWYGYHLASLDRWITFDRHKKQFQRMPFAVKLERSAKHLFELAPRATQDAEGKGGGK</sequence>
<dbReference type="Proteomes" id="UP000091918">
    <property type="component" value="Unassembled WGS sequence"/>
</dbReference>
<accession>A0A1B7NQ21</accession>
<dbReference type="EMBL" id="LGUA01001242">
    <property type="protein sequence ID" value="OAX78924.1"/>
    <property type="molecule type" value="Genomic_DNA"/>
</dbReference>
<dbReference type="GO" id="GO:0070034">
    <property type="term" value="F:telomerase RNA binding"/>
    <property type="evidence" value="ECO:0007669"/>
    <property type="project" value="TreeGrafter"/>
</dbReference>
<dbReference type="GO" id="GO:0005697">
    <property type="term" value="C:telomerase holoenzyme complex"/>
    <property type="evidence" value="ECO:0007669"/>
    <property type="project" value="TreeGrafter"/>
</dbReference>
<evidence type="ECO:0000313" key="2">
    <source>
        <dbReference type="Proteomes" id="UP000091918"/>
    </source>
</evidence>
<dbReference type="GO" id="GO:0000184">
    <property type="term" value="P:nuclear-transcribed mRNA catabolic process, nonsense-mediated decay"/>
    <property type="evidence" value="ECO:0007669"/>
    <property type="project" value="TreeGrafter"/>
</dbReference>
<dbReference type="InterPro" id="IPR045153">
    <property type="entry name" value="Est1/Ebs1-like"/>
</dbReference>
<name>A0A1B7NQ21_9EURO</name>
<dbReference type="GO" id="GO:0042162">
    <property type="term" value="F:telomeric DNA binding"/>
    <property type="evidence" value="ECO:0007669"/>
    <property type="project" value="TreeGrafter"/>
</dbReference>
<dbReference type="Gene3D" id="1.25.40.10">
    <property type="entry name" value="Tetratricopeptide repeat domain"/>
    <property type="match status" value="1"/>
</dbReference>
<dbReference type="STRING" id="1658172.A0A1B7NQ21"/>
<dbReference type="SUPFAM" id="SSF56112">
    <property type="entry name" value="Protein kinase-like (PK-like)"/>
    <property type="match status" value="1"/>
</dbReference>
<dbReference type="Gene3D" id="1.10.510.10">
    <property type="entry name" value="Transferase(Phosphotransferase) domain 1"/>
    <property type="match status" value="1"/>
</dbReference>
<dbReference type="InterPro" id="IPR011990">
    <property type="entry name" value="TPR-like_helical_dom_sf"/>
</dbReference>
<protein>
    <recommendedName>
        <fullName evidence="3">DNA/RNA-binding domain-containing protein</fullName>
    </recommendedName>
</protein>
<dbReference type="PANTHER" id="PTHR15696">
    <property type="entry name" value="SMG-7 SUPPRESSOR WITH MORPHOLOGICAL EFFECT ON GENITALIA PROTEIN 7"/>
    <property type="match status" value="1"/>
</dbReference>
<evidence type="ECO:0000313" key="1">
    <source>
        <dbReference type="EMBL" id="OAX78924.1"/>
    </source>
</evidence>
<dbReference type="SUPFAM" id="SSF48452">
    <property type="entry name" value="TPR-like"/>
    <property type="match status" value="1"/>
</dbReference>
<dbReference type="OrthoDB" id="4184477at2759"/>
<dbReference type="PANTHER" id="PTHR15696:SF0">
    <property type="entry name" value="TELOMERASE-BINDING PROTEIN EST1A"/>
    <property type="match status" value="1"/>
</dbReference>
<keyword evidence="2" id="KW-1185">Reference proteome</keyword>
<dbReference type="InterPro" id="IPR011009">
    <property type="entry name" value="Kinase-like_dom_sf"/>
</dbReference>
<organism evidence="1 2">
    <name type="scientific">Emergomyces africanus</name>
    <dbReference type="NCBI Taxonomy" id="1955775"/>
    <lineage>
        <taxon>Eukaryota</taxon>
        <taxon>Fungi</taxon>
        <taxon>Dikarya</taxon>
        <taxon>Ascomycota</taxon>
        <taxon>Pezizomycotina</taxon>
        <taxon>Eurotiomycetes</taxon>
        <taxon>Eurotiomycetidae</taxon>
        <taxon>Onygenales</taxon>
        <taxon>Ajellomycetaceae</taxon>
        <taxon>Emergomyces</taxon>
    </lineage>
</organism>